<dbReference type="RefSeq" id="WP_186864724.1">
    <property type="nucleotide sequence ID" value="NZ_JACOPE010000001.1"/>
</dbReference>
<organism evidence="1 2">
    <name type="scientific">Ruminococcus hominis</name>
    <dbReference type="NCBI Taxonomy" id="2763065"/>
    <lineage>
        <taxon>Bacteria</taxon>
        <taxon>Bacillati</taxon>
        <taxon>Bacillota</taxon>
        <taxon>Clostridia</taxon>
        <taxon>Eubacteriales</taxon>
        <taxon>Oscillospiraceae</taxon>
        <taxon>Ruminococcus</taxon>
    </lineage>
</organism>
<keyword evidence="2" id="KW-1185">Reference proteome</keyword>
<dbReference type="InterPro" id="IPR032710">
    <property type="entry name" value="NTF2-like_dom_sf"/>
</dbReference>
<accession>A0ABR7G664</accession>
<sequence>MKEDTVLTAECLKMNAVCGKKKILESFAGWLEKEQKNNHCYLFLGITGMPLIEMTETGEYAKGIFMTQIYQIKAGLLGSDVDNWRLVRTMAVTETEYCREAGEWKIHKMKIQNLASLPETPYRNDGRYDKSGMSDEPWDVNQVMRCQPDTETAMEIENIINRWVYGCRRGALREFIEKYMKNSEQKNHMLIRSFGKTTPELNDYEAIERKTDDMTQQYRERFFTFHAPTTPVLTYDPKKKYILGTWFDTAATNLRSMAESLEDIPYMVFVNKYVHKFEKIDGHWYLTDFYCEPIISLQDWRFDMVHSKGYINASKTGKYPKRFELQGEK</sequence>
<evidence type="ECO:0008006" key="3">
    <source>
        <dbReference type="Google" id="ProtNLM"/>
    </source>
</evidence>
<protein>
    <recommendedName>
        <fullName evidence="3">SnoaL-like domain-containing protein</fullName>
    </recommendedName>
</protein>
<reference evidence="1 2" key="1">
    <citation type="submission" date="2020-08" db="EMBL/GenBank/DDBJ databases">
        <title>Genome public.</title>
        <authorList>
            <person name="Liu C."/>
            <person name="Sun Q."/>
        </authorList>
    </citation>
    <scope>NUCLEOTIDE SEQUENCE [LARGE SCALE GENOMIC DNA]</scope>
    <source>
        <strain evidence="1 2">NSJ-13</strain>
    </source>
</reference>
<dbReference type="SUPFAM" id="SSF54427">
    <property type="entry name" value="NTF2-like"/>
    <property type="match status" value="1"/>
</dbReference>
<evidence type="ECO:0000313" key="1">
    <source>
        <dbReference type="EMBL" id="MBC5682928.1"/>
    </source>
</evidence>
<evidence type="ECO:0000313" key="2">
    <source>
        <dbReference type="Proteomes" id="UP000631576"/>
    </source>
</evidence>
<gene>
    <name evidence="1" type="ORF">H8S40_04990</name>
</gene>
<comment type="caution">
    <text evidence="1">The sequence shown here is derived from an EMBL/GenBank/DDBJ whole genome shotgun (WGS) entry which is preliminary data.</text>
</comment>
<name>A0ABR7G664_9FIRM</name>
<dbReference type="Proteomes" id="UP000631576">
    <property type="component" value="Unassembled WGS sequence"/>
</dbReference>
<dbReference type="EMBL" id="JACOPE010000001">
    <property type="protein sequence ID" value="MBC5682928.1"/>
    <property type="molecule type" value="Genomic_DNA"/>
</dbReference>
<proteinExistence type="predicted"/>